<comment type="caution">
    <text evidence="2">The sequence shown here is derived from an EMBL/GenBank/DDBJ whole genome shotgun (WGS) entry which is preliminary data.</text>
</comment>
<dbReference type="RefSeq" id="WP_156026846.1">
    <property type="nucleotide sequence ID" value="NZ_QBKU01000009.1"/>
</dbReference>
<reference evidence="2 3" key="1">
    <citation type="submission" date="2018-04" db="EMBL/GenBank/DDBJ databases">
        <title>Genomic Encyclopedia of Archaeal and Bacterial Type Strains, Phase II (KMG-II): from individual species to whole genera.</title>
        <authorList>
            <person name="Goeker M."/>
        </authorList>
    </citation>
    <scope>NUCLEOTIDE SEQUENCE [LARGE SCALE GENOMIC DNA]</scope>
    <source>
        <strain evidence="2 3">DSM 12244</strain>
    </source>
</reference>
<accession>A0A2T6CBT2</accession>
<sequence>MIRIVALIGVITSLVGCGPPDPNDDPAGYSDTRQQPTNTTPGIHVTGYINVGVAKTF</sequence>
<name>A0A2T6CBT2_9RHOB</name>
<organism evidence="2 3">
    <name type="scientific">Sulfitobacter mediterraneus</name>
    <dbReference type="NCBI Taxonomy" id="83219"/>
    <lineage>
        <taxon>Bacteria</taxon>
        <taxon>Pseudomonadati</taxon>
        <taxon>Pseudomonadota</taxon>
        <taxon>Alphaproteobacteria</taxon>
        <taxon>Rhodobacterales</taxon>
        <taxon>Roseobacteraceae</taxon>
        <taxon>Sulfitobacter</taxon>
    </lineage>
</organism>
<dbReference type="EMBL" id="QBKU01000009">
    <property type="protein sequence ID" value="PTX72964.1"/>
    <property type="molecule type" value="Genomic_DNA"/>
</dbReference>
<evidence type="ECO:0000313" key="3">
    <source>
        <dbReference type="Proteomes" id="UP000244092"/>
    </source>
</evidence>
<dbReference type="PROSITE" id="PS51257">
    <property type="entry name" value="PROKAR_LIPOPROTEIN"/>
    <property type="match status" value="1"/>
</dbReference>
<protein>
    <recommendedName>
        <fullName evidence="4">Lipoprotein</fullName>
    </recommendedName>
</protein>
<dbReference type="Proteomes" id="UP000244092">
    <property type="component" value="Unassembled WGS sequence"/>
</dbReference>
<feature type="region of interest" description="Disordered" evidence="1">
    <location>
        <begin position="18"/>
        <end position="42"/>
    </location>
</feature>
<evidence type="ECO:0000313" key="2">
    <source>
        <dbReference type="EMBL" id="PTX72964.1"/>
    </source>
</evidence>
<evidence type="ECO:0000256" key="1">
    <source>
        <dbReference type="SAM" id="MobiDB-lite"/>
    </source>
</evidence>
<gene>
    <name evidence="2" type="ORF">C8N31_10950</name>
</gene>
<feature type="compositionally biased region" description="Polar residues" evidence="1">
    <location>
        <begin position="31"/>
        <end position="41"/>
    </location>
</feature>
<dbReference type="AlphaFoldDB" id="A0A2T6CBT2"/>
<proteinExistence type="predicted"/>
<evidence type="ECO:0008006" key="4">
    <source>
        <dbReference type="Google" id="ProtNLM"/>
    </source>
</evidence>